<dbReference type="GO" id="GO:0006897">
    <property type="term" value="P:endocytosis"/>
    <property type="evidence" value="ECO:0007669"/>
    <property type="project" value="TreeGrafter"/>
</dbReference>
<dbReference type="Pfam" id="PF25468">
    <property type="entry name" value="HEAT_HEATR5A"/>
    <property type="match status" value="1"/>
</dbReference>
<dbReference type="OrthoDB" id="192608at2759"/>
<keyword evidence="3" id="KW-1185">Reference proteome</keyword>
<dbReference type="GO" id="GO:0008104">
    <property type="term" value="P:intracellular protein localization"/>
    <property type="evidence" value="ECO:0007669"/>
    <property type="project" value="TreeGrafter"/>
</dbReference>
<dbReference type="Pfam" id="PF20210">
    <property type="entry name" value="Laa1_Sip1_HTR5"/>
    <property type="match status" value="1"/>
</dbReference>
<accession>A0A8E0RQE3</accession>
<dbReference type="GO" id="GO:0030139">
    <property type="term" value="C:endocytic vesicle"/>
    <property type="evidence" value="ECO:0007669"/>
    <property type="project" value="TreeGrafter"/>
</dbReference>
<reference evidence="2" key="1">
    <citation type="submission" date="2019-05" db="EMBL/GenBank/DDBJ databases">
        <title>Annotation for the trematode Fasciolopsis buski.</title>
        <authorList>
            <person name="Choi Y.-J."/>
        </authorList>
    </citation>
    <scope>NUCLEOTIDE SEQUENCE</scope>
    <source>
        <strain evidence="2">HT</strain>
        <tissue evidence="2">Whole worm</tissue>
    </source>
</reference>
<feature type="region of interest" description="Disordered" evidence="1">
    <location>
        <begin position="162"/>
        <end position="192"/>
    </location>
</feature>
<dbReference type="PANTHER" id="PTHR21663">
    <property type="entry name" value="HYPOTHETICAL HEAT DOMAIN-CONTAINING"/>
    <property type="match status" value="1"/>
</dbReference>
<dbReference type="AlphaFoldDB" id="A0A8E0RQE3"/>
<feature type="non-terminal residue" evidence="2">
    <location>
        <position position="1"/>
    </location>
</feature>
<evidence type="ECO:0000256" key="1">
    <source>
        <dbReference type="SAM" id="MobiDB-lite"/>
    </source>
</evidence>
<dbReference type="GO" id="GO:0005829">
    <property type="term" value="C:cytosol"/>
    <property type="evidence" value="ECO:0007669"/>
    <property type="project" value="GOC"/>
</dbReference>
<dbReference type="InterPro" id="IPR040108">
    <property type="entry name" value="Laa1/Sip1/HEATR5"/>
</dbReference>
<dbReference type="GO" id="GO:0005794">
    <property type="term" value="C:Golgi apparatus"/>
    <property type="evidence" value="ECO:0007669"/>
    <property type="project" value="TreeGrafter"/>
</dbReference>
<dbReference type="EMBL" id="LUCM01007037">
    <property type="protein sequence ID" value="KAA0190466.1"/>
    <property type="molecule type" value="Genomic_DNA"/>
</dbReference>
<protein>
    <submittedName>
        <fullName evidence="2">HEAT repeat-containing protein</fullName>
    </submittedName>
</protein>
<dbReference type="GO" id="GO:0042147">
    <property type="term" value="P:retrograde transport, endosome to Golgi"/>
    <property type="evidence" value="ECO:0007669"/>
    <property type="project" value="TreeGrafter"/>
</dbReference>
<feature type="compositionally biased region" description="Acidic residues" evidence="1">
    <location>
        <begin position="168"/>
        <end position="189"/>
    </location>
</feature>
<name>A0A8E0RQE3_9TREM</name>
<dbReference type="GO" id="GO:0016020">
    <property type="term" value="C:membrane"/>
    <property type="evidence" value="ECO:0007669"/>
    <property type="project" value="TreeGrafter"/>
</dbReference>
<gene>
    <name evidence="2" type="ORF">FBUS_11867</name>
</gene>
<feature type="non-terminal residue" evidence="2">
    <location>
        <position position="387"/>
    </location>
</feature>
<organism evidence="2 3">
    <name type="scientific">Fasciolopsis buskii</name>
    <dbReference type="NCBI Taxonomy" id="27845"/>
    <lineage>
        <taxon>Eukaryota</taxon>
        <taxon>Metazoa</taxon>
        <taxon>Spiralia</taxon>
        <taxon>Lophotrochozoa</taxon>
        <taxon>Platyhelminthes</taxon>
        <taxon>Trematoda</taxon>
        <taxon>Digenea</taxon>
        <taxon>Plagiorchiida</taxon>
        <taxon>Echinostomata</taxon>
        <taxon>Echinostomatoidea</taxon>
        <taxon>Fasciolidae</taxon>
        <taxon>Fasciolopsis</taxon>
    </lineage>
</organism>
<sequence>HIILEQYQAQVAAALRPAFSFSFTVEPDSGPLKSTIGSQPSPELTAIACQVCSMWIGSGVARDPNDLQRVHELLRRAFDKLELAHFRPCLEPVSRNSSITVRGLLQSNSTTQLYSEDAVTMEQLAVLRSWADVYIVTMCYRHLSGGTRTRIDRDQPTDLHAVSLEGQSEGEDEEEELNVRETEDDDFEGEPFRDPKHLLNNDCLFVMTLEDNGEFRKLANAEAKRHYRRAYRMLLSIIRPILPSLAQAWIAVLQDYALLTLPDELANQRPANGGTFYGPDANLDRVRVYFTHHWATVTRALSLWLQNELFAQATQTQPDEAQTCGKYFHLLLGLCLDALSSASEKQSVRVINTCLRALCCLLSRPVPRSLLMRIVPEMPVELLSVLY</sequence>
<evidence type="ECO:0000313" key="3">
    <source>
        <dbReference type="Proteomes" id="UP000728185"/>
    </source>
</evidence>
<proteinExistence type="predicted"/>
<evidence type="ECO:0000313" key="2">
    <source>
        <dbReference type="EMBL" id="KAA0190466.1"/>
    </source>
</evidence>
<comment type="caution">
    <text evidence="2">The sequence shown here is derived from an EMBL/GenBank/DDBJ whole genome shotgun (WGS) entry which is preliminary data.</text>
</comment>
<dbReference type="PANTHER" id="PTHR21663:SF0">
    <property type="entry name" value="HEAT REPEAT-CONTAINING PROTEIN 5B"/>
    <property type="match status" value="1"/>
</dbReference>
<dbReference type="Proteomes" id="UP000728185">
    <property type="component" value="Unassembled WGS sequence"/>
</dbReference>
<dbReference type="InterPro" id="IPR046837">
    <property type="entry name" value="Laa1/Sip1/HEATR5-like_HEAT"/>
</dbReference>